<dbReference type="AlphaFoldDB" id="A0A9P4Y0K7"/>
<organism evidence="2 3">
    <name type="scientific">Cryphonectria parasitica (strain ATCC 38755 / EP155)</name>
    <dbReference type="NCBI Taxonomy" id="660469"/>
    <lineage>
        <taxon>Eukaryota</taxon>
        <taxon>Fungi</taxon>
        <taxon>Dikarya</taxon>
        <taxon>Ascomycota</taxon>
        <taxon>Pezizomycotina</taxon>
        <taxon>Sordariomycetes</taxon>
        <taxon>Sordariomycetidae</taxon>
        <taxon>Diaporthales</taxon>
        <taxon>Cryphonectriaceae</taxon>
        <taxon>Cryphonectria-Endothia species complex</taxon>
        <taxon>Cryphonectria</taxon>
    </lineage>
</organism>
<feature type="compositionally biased region" description="Low complexity" evidence="1">
    <location>
        <begin position="83"/>
        <end position="97"/>
    </location>
</feature>
<dbReference type="EMBL" id="MU032348">
    <property type="protein sequence ID" value="KAF3764782.1"/>
    <property type="molecule type" value="Genomic_DNA"/>
</dbReference>
<comment type="caution">
    <text evidence="2">The sequence shown here is derived from an EMBL/GenBank/DDBJ whole genome shotgun (WGS) entry which is preliminary data.</text>
</comment>
<dbReference type="OrthoDB" id="5419666at2759"/>
<feature type="compositionally biased region" description="Polar residues" evidence="1">
    <location>
        <begin position="65"/>
        <end position="74"/>
    </location>
</feature>
<feature type="non-terminal residue" evidence="2">
    <location>
        <position position="1"/>
    </location>
</feature>
<sequence>SLARAFTTRRAKVFGGDGEGRPTRSNTVRTKISGPGPKISAPTELIHTTNMLSYDAPDIHKEPKTATSYSSMSLGSEGDSDRSPTAASSPPTSPDSAFPHGGDLHDDDKSPVAPEPNHLSCYFTLPGQTSTVNAPAVPAIPKRAPSHTKRSFEPLSRRTDSLSRKASQSSRSVSSKASGTFSRASSNSTNTTASSPHTSSAYHAQKTSAKMPPPVPAALSSSSAAATKEPFGHELAQVTELAEEFALKAADKSRAIATQEEKDLASRGLYKFSPEEYVSDIQSLFSTFFGGE</sequence>
<evidence type="ECO:0000313" key="2">
    <source>
        <dbReference type="EMBL" id="KAF3764782.1"/>
    </source>
</evidence>
<reference evidence="2" key="1">
    <citation type="journal article" date="2020" name="Phytopathology">
        <title>Genome sequence of the chestnut blight fungus Cryphonectria parasitica EP155: A fundamental resource for an archetypical invasive plant pathogen.</title>
        <authorList>
            <person name="Crouch J.A."/>
            <person name="Dawe A."/>
            <person name="Aerts A."/>
            <person name="Barry K."/>
            <person name="Churchill A.C.L."/>
            <person name="Grimwood J."/>
            <person name="Hillman B."/>
            <person name="Milgroom M.G."/>
            <person name="Pangilinan J."/>
            <person name="Smith M."/>
            <person name="Salamov A."/>
            <person name="Schmutz J."/>
            <person name="Yadav J."/>
            <person name="Grigoriev I.V."/>
            <person name="Nuss D."/>
        </authorList>
    </citation>
    <scope>NUCLEOTIDE SEQUENCE</scope>
    <source>
        <strain evidence="2">EP155</strain>
    </source>
</reference>
<keyword evidence="3" id="KW-1185">Reference proteome</keyword>
<dbReference type="Proteomes" id="UP000803844">
    <property type="component" value="Unassembled WGS sequence"/>
</dbReference>
<proteinExistence type="predicted"/>
<feature type="region of interest" description="Disordered" evidence="1">
    <location>
        <begin position="1"/>
        <end position="42"/>
    </location>
</feature>
<name>A0A9P4Y0K7_CRYP1</name>
<feature type="compositionally biased region" description="Low complexity" evidence="1">
    <location>
        <begin position="217"/>
        <end position="226"/>
    </location>
</feature>
<dbReference type="RefSeq" id="XP_040775743.1">
    <property type="nucleotide sequence ID" value="XM_040915596.1"/>
</dbReference>
<feature type="non-terminal residue" evidence="2">
    <location>
        <position position="292"/>
    </location>
</feature>
<feature type="compositionally biased region" description="Low complexity" evidence="1">
    <location>
        <begin position="164"/>
        <end position="204"/>
    </location>
</feature>
<gene>
    <name evidence="2" type="ORF">M406DRAFT_221605</name>
</gene>
<dbReference type="GeneID" id="63832725"/>
<feature type="compositionally biased region" description="Basic and acidic residues" evidence="1">
    <location>
        <begin position="150"/>
        <end position="163"/>
    </location>
</feature>
<feature type="region of interest" description="Disordered" evidence="1">
    <location>
        <begin position="54"/>
        <end position="228"/>
    </location>
</feature>
<evidence type="ECO:0000256" key="1">
    <source>
        <dbReference type="SAM" id="MobiDB-lite"/>
    </source>
</evidence>
<accession>A0A9P4Y0K7</accession>
<protein>
    <submittedName>
        <fullName evidence="2">Uncharacterized protein</fullName>
    </submittedName>
</protein>
<evidence type="ECO:0000313" key="3">
    <source>
        <dbReference type="Proteomes" id="UP000803844"/>
    </source>
</evidence>